<dbReference type="CDD" id="cd02247">
    <property type="entry name" value="cupin_pirin_C"/>
    <property type="match status" value="1"/>
</dbReference>
<dbReference type="Pfam" id="PF02678">
    <property type="entry name" value="Pirin"/>
    <property type="match status" value="1"/>
</dbReference>
<gene>
    <name evidence="6" type="ORF">SAE01_46880</name>
</gene>
<proteinExistence type="inferred from homology"/>
<comment type="cofactor">
    <cofactor evidence="2">
        <name>Fe cation</name>
        <dbReference type="ChEBI" id="CHEBI:24875"/>
    </cofactor>
    <text evidence="2">Binds 1 Fe cation per subunit.</text>
</comment>
<keyword evidence="7" id="KW-1185">Reference proteome</keyword>
<evidence type="ECO:0000256" key="1">
    <source>
        <dbReference type="ARBA" id="ARBA00008416"/>
    </source>
</evidence>
<sequence length="289" mass="32498">MRTIKAQHKAVYEPIGDLVTYRAMPTHAAPMNIIDPFIFLNHHGWQEYPPHNAGLPFGPHPHRGFETVTFILEGDLTHKDTTGIVSVIKEGGVQWMTAGRGLIHAEVSSPEFKALGGPLEILQLWVNLPAKHKMTEPKYVGLQKNDIPVAAFDNGKVAAHIVSGKWNDISGPFEPLTDIHLSFMYFKEGGKYTIQVPKEQNVFLYIVKGELKINGDFARIHHLVEFNRDGQMIEMKATADAIILFGYATPFNEPFFAYGPFVMNTREEIMQAYEDMKNGKFGDETALMD</sequence>
<dbReference type="Pfam" id="PF05726">
    <property type="entry name" value="Pirin_C"/>
    <property type="match status" value="1"/>
</dbReference>
<accession>A0A512BJP8</accession>
<evidence type="ECO:0000259" key="4">
    <source>
        <dbReference type="Pfam" id="PF02678"/>
    </source>
</evidence>
<keyword evidence="2" id="KW-0408">Iron</keyword>
<comment type="caution">
    <text evidence="6">The sequence shown here is derived from an EMBL/GenBank/DDBJ whole genome shotgun (WGS) entry which is preliminary data.</text>
</comment>
<dbReference type="GO" id="GO:0051213">
    <property type="term" value="F:dioxygenase activity"/>
    <property type="evidence" value="ECO:0007669"/>
    <property type="project" value="UniProtKB-KW"/>
</dbReference>
<dbReference type="AlphaFoldDB" id="A0A512BJP8"/>
<protein>
    <submittedName>
        <fullName evidence="6">Quercetin 2,3-dioxygenase</fullName>
    </submittedName>
</protein>
<dbReference type="InterPro" id="IPR008778">
    <property type="entry name" value="Pirin_C_dom"/>
</dbReference>
<dbReference type="RefSeq" id="WP_147206315.1">
    <property type="nucleotide sequence ID" value="NZ_BJYT01000044.1"/>
</dbReference>
<dbReference type="OrthoDB" id="321327at2"/>
<feature type="binding site" evidence="2">
    <location>
        <position position="106"/>
    </location>
    <ligand>
        <name>Fe cation</name>
        <dbReference type="ChEBI" id="CHEBI:24875"/>
    </ligand>
</feature>
<name>A0A512BJP8_9BACT</name>
<dbReference type="SUPFAM" id="SSF51182">
    <property type="entry name" value="RmlC-like cupins"/>
    <property type="match status" value="1"/>
</dbReference>
<dbReference type="Gene3D" id="2.60.120.10">
    <property type="entry name" value="Jelly Rolls"/>
    <property type="match status" value="2"/>
</dbReference>
<evidence type="ECO:0000256" key="2">
    <source>
        <dbReference type="PIRSR" id="PIRSR006232-1"/>
    </source>
</evidence>
<evidence type="ECO:0000259" key="5">
    <source>
        <dbReference type="Pfam" id="PF05726"/>
    </source>
</evidence>
<keyword evidence="2" id="KW-0479">Metal-binding</keyword>
<dbReference type="PANTHER" id="PTHR43594">
    <property type="entry name" value="QUERCETIN 2,3-DIOXYGENASE"/>
    <property type="match status" value="1"/>
</dbReference>
<feature type="binding site" evidence="2">
    <location>
        <position position="62"/>
    </location>
    <ligand>
        <name>Fe cation</name>
        <dbReference type="ChEBI" id="CHEBI:24875"/>
    </ligand>
</feature>
<evidence type="ECO:0000313" key="6">
    <source>
        <dbReference type="EMBL" id="GEO12192.1"/>
    </source>
</evidence>
<organism evidence="6 7">
    <name type="scientific">Segetibacter aerophilus</name>
    <dbReference type="NCBI Taxonomy" id="670293"/>
    <lineage>
        <taxon>Bacteria</taxon>
        <taxon>Pseudomonadati</taxon>
        <taxon>Bacteroidota</taxon>
        <taxon>Chitinophagia</taxon>
        <taxon>Chitinophagales</taxon>
        <taxon>Chitinophagaceae</taxon>
        <taxon>Segetibacter</taxon>
    </lineage>
</organism>
<feature type="binding site" evidence="2">
    <location>
        <position position="104"/>
    </location>
    <ligand>
        <name>Fe cation</name>
        <dbReference type="ChEBI" id="CHEBI:24875"/>
    </ligand>
</feature>
<dbReference type="InterPro" id="IPR003829">
    <property type="entry name" value="Pirin_N_dom"/>
</dbReference>
<dbReference type="Proteomes" id="UP000321513">
    <property type="component" value="Unassembled WGS sequence"/>
</dbReference>
<feature type="domain" description="Pirin C-terminal" evidence="5">
    <location>
        <begin position="187"/>
        <end position="282"/>
    </location>
</feature>
<dbReference type="InterPro" id="IPR011051">
    <property type="entry name" value="RmlC_Cupin_sf"/>
</dbReference>
<dbReference type="InterPro" id="IPR012093">
    <property type="entry name" value="Pirin"/>
</dbReference>
<keyword evidence="6" id="KW-0223">Dioxygenase</keyword>
<dbReference type="GO" id="GO:0046872">
    <property type="term" value="F:metal ion binding"/>
    <property type="evidence" value="ECO:0007669"/>
    <property type="project" value="UniProtKB-KW"/>
</dbReference>
<reference evidence="6 7" key="1">
    <citation type="submission" date="2019-07" db="EMBL/GenBank/DDBJ databases">
        <title>Whole genome shotgun sequence of Segetibacter aerophilus NBRC 106135.</title>
        <authorList>
            <person name="Hosoyama A."/>
            <person name="Uohara A."/>
            <person name="Ohji S."/>
            <person name="Ichikawa N."/>
        </authorList>
    </citation>
    <scope>NUCLEOTIDE SEQUENCE [LARGE SCALE GENOMIC DNA]</scope>
    <source>
        <strain evidence="6 7">NBRC 106135</strain>
    </source>
</reference>
<keyword evidence="6" id="KW-0560">Oxidoreductase</keyword>
<feature type="binding site" evidence="2">
    <location>
        <position position="60"/>
    </location>
    <ligand>
        <name>Fe cation</name>
        <dbReference type="ChEBI" id="CHEBI:24875"/>
    </ligand>
</feature>
<dbReference type="PIRSF" id="PIRSF006232">
    <property type="entry name" value="Pirin"/>
    <property type="match status" value="1"/>
</dbReference>
<evidence type="ECO:0000313" key="7">
    <source>
        <dbReference type="Proteomes" id="UP000321513"/>
    </source>
</evidence>
<dbReference type="CDD" id="cd02909">
    <property type="entry name" value="cupin_pirin_N"/>
    <property type="match status" value="1"/>
</dbReference>
<feature type="domain" description="Pirin N-terminal" evidence="4">
    <location>
        <begin position="23"/>
        <end position="126"/>
    </location>
</feature>
<dbReference type="EMBL" id="BJYT01000044">
    <property type="protein sequence ID" value="GEO12192.1"/>
    <property type="molecule type" value="Genomic_DNA"/>
</dbReference>
<dbReference type="PANTHER" id="PTHR43594:SF1">
    <property type="entry name" value="QUERCETIN 2,3-DIOXYGENASE PA2418-RELATED"/>
    <property type="match status" value="1"/>
</dbReference>
<dbReference type="InterPro" id="IPR014710">
    <property type="entry name" value="RmlC-like_jellyroll"/>
</dbReference>
<evidence type="ECO:0000256" key="3">
    <source>
        <dbReference type="RuleBase" id="RU003457"/>
    </source>
</evidence>
<dbReference type="InterPro" id="IPR053186">
    <property type="entry name" value="QDO-related"/>
</dbReference>
<comment type="similarity">
    <text evidence="1 3">Belongs to the pirin family.</text>
</comment>